<dbReference type="RefSeq" id="WP_125136664.1">
    <property type="nucleotide sequence ID" value="NZ_LR130778.1"/>
</dbReference>
<dbReference type="EC" id="3.1.3.-" evidence="2"/>
<accession>A0A3P7RXG8</accession>
<dbReference type="CDD" id="cd07437">
    <property type="entry name" value="PHP_HisPPase_Ycdx_like"/>
    <property type="match status" value="1"/>
</dbReference>
<dbReference type="InterPro" id="IPR003141">
    <property type="entry name" value="Pol/His_phosphatase_N"/>
</dbReference>
<dbReference type="InterPro" id="IPR050243">
    <property type="entry name" value="PHP_phosphatase"/>
</dbReference>
<reference evidence="2 3" key="1">
    <citation type="submission" date="2018-09" db="EMBL/GenBank/DDBJ databases">
        <authorList>
            <person name="Postec A."/>
        </authorList>
    </citation>
    <scope>NUCLEOTIDE SEQUENCE [LARGE SCALE GENOMIC DNA]</scope>
    <source>
        <strain evidence="2">70B-A</strain>
    </source>
</reference>
<dbReference type="SUPFAM" id="SSF89550">
    <property type="entry name" value="PHP domain-like"/>
    <property type="match status" value="1"/>
</dbReference>
<dbReference type="Gene3D" id="3.20.20.140">
    <property type="entry name" value="Metal-dependent hydrolases"/>
    <property type="match status" value="1"/>
</dbReference>
<protein>
    <submittedName>
        <fullName evidence="2">Putative phosphatase NT01CX_1282</fullName>
        <ecNumber evidence="2">3.1.3.-</ecNumber>
    </submittedName>
</protein>
<proteinExistence type="predicted"/>
<dbReference type="SMART" id="SM00481">
    <property type="entry name" value="POLIIIAc"/>
    <property type="match status" value="1"/>
</dbReference>
<dbReference type="GO" id="GO:0005829">
    <property type="term" value="C:cytosol"/>
    <property type="evidence" value="ECO:0007669"/>
    <property type="project" value="TreeGrafter"/>
</dbReference>
<keyword evidence="2" id="KW-0378">Hydrolase</keyword>
<dbReference type="GO" id="GO:0008270">
    <property type="term" value="F:zinc ion binding"/>
    <property type="evidence" value="ECO:0007669"/>
    <property type="project" value="TreeGrafter"/>
</dbReference>
<evidence type="ECO:0000313" key="2">
    <source>
        <dbReference type="EMBL" id="VDN47342.1"/>
    </source>
</evidence>
<keyword evidence="3" id="KW-1185">Reference proteome</keyword>
<feature type="domain" description="Polymerase/histidinol phosphatase N-terminal" evidence="1">
    <location>
        <begin position="4"/>
        <end position="78"/>
    </location>
</feature>
<dbReference type="NCBIfam" id="NF006702">
    <property type="entry name" value="PRK09248.1"/>
    <property type="match status" value="1"/>
</dbReference>
<dbReference type="KEGG" id="cbar:PATL70BA_1457"/>
<dbReference type="AlphaFoldDB" id="A0A3P7RXG8"/>
<dbReference type="GO" id="GO:0042578">
    <property type="term" value="F:phosphoric ester hydrolase activity"/>
    <property type="evidence" value="ECO:0007669"/>
    <property type="project" value="TreeGrafter"/>
</dbReference>
<dbReference type="InterPro" id="IPR016195">
    <property type="entry name" value="Pol/histidinol_Pase-like"/>
</dbReference>
<evidence type="ECO:0000259" key="1">
    <source>
        <dbReference type="SMART" id="SM00481"/>
    </source>
</evidence>
<dbReference type="EMBL" id="LR130778">
    <property type="protein sequence ID" value="VDN47342.1"/>
    <property type="molecule type" value="Genomic_DNA"/>
</dbReference>
<dbReference type="PANTHER" id="PTHR36928">
    <property type="entry name" value="PHOSPHATASE YCDX-RELATED"/>
    <property type="match status" value="1"/>
</dbReference>
<dbReference type="OrthoDB" id="9808747at2"/>
<dbReference type="Proteomes" id="UP000279029">
    <property type="component" value="Chromosome"/>
</dbReference>
<evidence type="ECO:0000313" key="3">
    <source>
        <dbReference type="Proteomes" id="UP000279029"/>
    </source>
</evidence>
<sequence>MYKLDLHTHTVASGHAYSTLLENVQYGREKGMELIGVSDHAPGMPGSTYIFYFQNMKQVPEEIMGVRILKGVEANIISLSGSIDMTDDNLSMLDYTIASLHPPCITSGSRQENTKMLIKVMENPYVNIIGHPDDSRYPLDYEELVKAAKYNDVLLEVNNSSINPNGFRSDTRKNITKMLELCAKADIEIICGSDAHIAFDVGRFDYCDALIREIGFPEKLVINHSVEAFMRKINAS</sequence>
<name>A0A3P7RXG8_9FIRM</name>
<dbReference type="InterPro" id="IPR004013">
    <property type="entry name" value="PHP_dom"/>
</dbReference>
<dbReference type="Pfam" id="PF02811">
    <property type="entry name" value="PHP"/>
    <property type="match status" value="1"/>
</dbReference>
<dbReference type="PANTHER" id="PTHR36928:SF1">
    <property type="entry name" value="PHOSPHATASE YCDX-RELATED"/>
    <property type="match status" value="1"/>
</dbReference>
<organism evidence="2 3">
    <name type="scientific">Petrocella atlantisensis</name>
    <dbReference type="NCBI Taxonomy" id="2173034"/>
    <lineage>
        <taxon>Bacteria</taxon>
        <taxon>Bacillati</taxon>
        <taxon>Bacillota</taxon>
        <taxon>Clostridia</taxon>
        <taxon>Lachnospirales</taxon>
        <taxon>Vallitaleaceae</taxon>
        <taxon>Petrocella</taxon>
    </lineage>
</organism>
<gene>
    <name evidence="2" type="ORF">PATL70BA_1457</name>
</gene>